<accession>X0W9S0</accession>
<dbReference type="AlphaFoldDB" id="X0W9S0"/>
<reference evidence="2" key="1">
    <citation type="journal article" date="2014" name="Front. Microbiol.">
        <title>High frequency of phylogenetically diverse reductive dehalogenase-homologous genes in deep subseafloor sedimentary metagenomes.</title>
        <authorList>
            <person name="Kawai M."/>
            <person name="Futagami T."/>
            <person name="Toyoda A."/>
            <person name="Takaki Y."/>
            <person name="Nishi S."/>
            <person name="Hori S."/>
            <person name="Arai W."/>
            <person name="Tsubouchi T."/>
            <person name="Morono Y."/>
            <person name="Uchiyama I."/>
            <person name="Ito T."/>
            <person name="Fujiyama A."/>
            <person name="Inagaki F."/>
            <person name="Takami H."/>
        </authorList>
    </citation>
    <scope>NUCLEOTIDE SEQUENCE</scope>
    <source>
        <strain evidence="2">Expedition CK06-06</strain>
    </source>
</reference>
<gene>
    <name evidence="2" type="ORF">S01H1_51210</name>
</gene>
<sequence length="124" mass="12721">AVGVEVGMLVAVGNCVAVVVGVITVGTKITLRVGTIVGVLDADTPASAVGVAVVALAVPNVVTTTRPTRRPRTTNTSPSRRLIFIFSVPNHGSITVESGDPPNRMRVDVVPSILSLGRDTPNNA</sequence>
<proteinExistence type="predicted"/>
<keyword evidence="1" id="KW-1133">Transmembrane helix</keyword>
<dbReference type="EMBL" id="BARS01033038">
    <property type="protein sequence ID" value="GAG21348.1"/>
    <property type="molecule type" value="Genomic_DNA"/>
</dbReference>
<keyword evidence="1" id="KW-0472">Membrane</keyword>
<feature type="transmembrane region" description="Helical" evidence="1">
    <location>
        <begin position="6"/>
        <end position="26"/>
    </location>
</feature>
<name>X0W9S0_9ZZZZ</name>
<organism evidence="2">
    <name type="scientific">marine sediment metagenome</name>
    <dbReference type="NCBI Taxonomy" id="412755"/>
    <lineage>
        <taxon>unclassified sequences</taxon>
        <taxon>metagenomes</taxon>
        <taxon>ecological metagenomes</taxon>
    </lineage>
</organism>
<protein>
    <submittedName>
        <fullName evidence="2">Uncharacterized protein</fullName>
    </submittedName>
</protein>
<keyword evidence="1" id="KW-0812">Transmembrane</keyword>
<feature type="non-terminal residue" evidence="2">
    <location>
        <position position="1"/>
    </location>
</feature>
<evidence type="ECO:0000313" key="2">
    <source>
        <dbReference type="EMBL" id="GAG21348.1"/>
    </source>
</evidence>
<comment type="caution">
    <text evidence="2">The sequence shown here is derived from an EMBL/GenBank/DDBJ whole genome shotgun (WGS) entry which is preliminary data.</text>
</comment>
<evidence type="ECO:0000256" key="1">
    <source>
        <dbReference type="SAM" id="Phobius"/>
    </source>
</evidence>